<proteinExistence type="predicted"/>
<dbReference type="InterPro" id="IPR006597">
    <property type="entry name" value="Sel1-like"/>
</dbReference>
<dbReference type="SUPFAM" id="SSF81901">
    <property type="entry name" value="HCP-like"/>
    <property type="match status" value="1"/>
</dbReference>
<dbReference type="Gene3D" id="1.25.40.10">
    <property type="entry name" value="Tetratricopeptide repeat domain"/>
    <property type="match status" value="1"/>
</dbReference>
<evidence type="ECO:0008006" key="3">
    <source>
        <dbReference type="Google" id="ProtNLM"/>
    </source>
</evidence>
<accession>A0A378LQS9</accession>
<sequence length="85" mass="9911">MHHIETDSALKTMIQSIHEYCQQHKNCSNSMVLLALLYQFGVGCKRDYTIAISYLENAILLNNPQAMCQLGEIIQFFTQWRKIFI</sequence>
<reference evidence="1 2" key="1">
    <citation type="submission" date="2018-06" db="EMBL/GenBank/DDBJ databases">
        <authorList>
            <consortium name="Pathogen Informatics"/>
            <person name="Doyle S."/>
        </authorList>
    </citation>
    <scope>NUCLEOTIDE SEQUENCE [LARGE SCALE GENOMIC DNA]</scope>
    <source>
        <strain evidence="1 2">NCTC11532</strain>
    </source>
</reference>
<dbReference type="RefSeq" id="WP_035899047.1">
    <property type="nucleotide sequence ID" value="NZ_CAAAIS010000003.1"/>
</dbReference>
<protein>
    <recommendedName>
        <fullName evidence="3">Sel1 repeat</fullName>
    </recommendedName>
</protein>
<dbReference type="Proteomes" id="UP000255297">
    <property type="component" value="Unassembled WGS sequence"/>
</dbReference>
<dbReference type="InterPro" id="IPR011990">
    <property type="entry name" value="TPR-like_helical_dom_sf"/>
</dbReference>
<organism evidence="1 2">
    <name type="scientific">Legionella wadsworthii</name>
    <dbReference type="NCBI Taxonomy" id="28088"/>
    <lineage>
        <taxon>Bacteria</taxon>
        <taxon>Pseudomonadati</taxon>
        <taxon>Pseudomonadota</taxon>
        <taxon>Gammaproteobacteria</taxon>
        <taxon>Legionellales</taxon>
        <taxon>Legionellaceae</taxon>
        <taxon>Legionella</taxon>
    </lineage>
</organism>
<name>A0A378LQS9_9GAMM</name>
<dbReference type="OrthoDB" id="5654411at2"/>
<dbReference type="SMART" id="SM00671">
    <property type="entry name" value="SEL1"/>
    <property type="match status" value="1"/>
</dbReference>
<evidence type="ECO:0000313" key="1">
    <source>
        <dbReference type="EMBL" id="STY29315.1"/>
    </source>
</evidence>
<keyword evidence="2" id="KW-1185">Reference proteome</keyword>
<dbReference type="EMBL" id="UGPB01000001">
    <property type="protein sequence ID" value="STY29315.1"/>
    <property type="molecule type" value="Genomic_DNA"/>
</dbReference>
<dbReference type="AlphaFoldDB" id="A0A378LQS9"/>
<gene>
    <name evidence="1" type="ORF">NCTC11532_01500</name>
</gene>
<evidence type="ECO:0000313" key="2">
    <source>
        <dbReference type="Proteomes" id="UP000255297"/>
    </source>
</evidence>